<dbReference type="AlphaFoldDB" id="A0A8J3KTR9"/>
<dbReference type="InterPro" id="IPR027417">
    <property type="entry name" value="P-loop_NTPase"/>
</dbReference>
<dbReference type="Gene3D" id="3.40.50.300">
    <property type="entry name" value="P-loop containing nucleotide triphosphate hydrolases"/>
    <property type="match status" value="2"/>
</dbReference>
<sequence>MNTAGAVTVALTAEQQEAVRQPADTRLLIIAAAGTGKTHTLVRRLEYLLEHDLTADEILVLSFSRAAVGELATRARASAGSSRFVVARTFDAWALDLLVHTRAAEDWHHRSFDERITAATDVIISGQADEYTARVRHVLLDEIQDLEGDRRELVKSLLTWLDCGFTIVGDPAQAIYGFQVRDASRPDDDGDMFTWARETYPDDLVELALTRDFRARTPRPDGILRCGEALRTAGDTGPELAKQIRDEFAGALGAGRLADIVHGFTHFDGTTAILCRTNGQALNVSAALHRAGVDHRLQRRAHDEVNPRWLVPLFRHHRGLSVDRDAFAEHTGLTGEPLDVAWPALLTVSRTGNNRLDLGRLRAVVAAGRLPRAVCFTDTAALTVSSMHRAKGLEYDRVFLLEDTVPEDSDEMEHARLLYMAMTRCRDDFYRLDPLPRSKVYVKTCRHSGRWGRYQFQFAGRRLGLALSGDDVSSDRPAGTEGFMADPLELQEYLIHEVKPGDPVVLTVLDHMPDDGLAVPAYTVNHGGRPIGVVSHSFRMDLARYMYRSPARLPDEASWPSAMTNCWIDDVEAVAGGEAQGRRVGLGEHGVWLAPRLTGLSSFRYHRNDTEHDDE</sequence>
<dbReference type="GO" id="GO:0005524">
    <property type="term" value="F:ATP binding"/>
    <property type="evidence" value="ECO:0007669"/>
    <property type="project" value="UniProtKB-UniRule"/>
</dbReference>
<evidence type="ECO:0000256" key="2">
    <source>
        <dbReference type="ARBA" id="ARBA00022801"/>
    </source>
</evidence>
<name>A0A8J3KTR9_9ACTN</name>
<feature type="domain" description="UvrD-like helicase ATP-binding" evidence="6">
    <location>
        <begin position="10"/>
        <end position="550"/>
    </location>
</feature>
<evidence type="ECO:0000256" key="3">
    <source>
        <dbReference type="ARBA" id="ARBA00022806"/>
    </source>
</evidence>
<protein>
    <recommendedName>
        <fullName evidence="6">UvrD-like helicase ATP-binding domain-containing protein</fullName>
    </recommendedName>
</protein>
<organism evidence="7 8">
    <name type="scientific">Catellatospora coxensis</name>
    <dbReference type="NCBI Taxonomy" id="310354"/>
    <lineage>
        <taxon>Bacteria</taxon>
        <taxon>Bacillati</taxon>
        <taxon>Actinomycetota</taxon>
        <taxon>Actinomycetes</taxon>
        <taxon>Micromonosporales</taxon>
        <taxon>Micromonosporaceae</taxon>
        <taxon>Catellatospora</taxon>
    </lineage>
</organism>
<dbReference type="Proteomes" id="UP000630887">
    <property type="component" value="Unassembled WGS sequence"/>
</dbReference>
<dbReference type="GO" id="GO:0003678">
    <property type="term" value="F:DNA helicase activity"/>
    <property type="evidence" value="ECO:0007669"/>
    <property type="project" value="InterPro"/>
</dbReference>
<keyword evidence="8" id="KW-1185">Reference proteome</keyword>
<accession>A0A8J3KTR9</accession>
<gene>
    <name evidence="7" type="ORF">Cco03nite_27970</name>
</gene>
<reference evidence="7 8" key="1">
    <citation type="submission" date="2021-01" db="EMBL/GenBank/DDBJ databases">
        <title>Whole genome shotgun sequence of Catellatospora coxensis NBRC 107359.</title>
        <authorList>
            <person name="Komaki H."/>
            <person name="Tamura T."/>
        </authorList>
    </citation>
    <scope>NUCLEOTIDE SEQUENCE [LARGE SCALE GENOMIC DNA]</scope>
    <source>
        <strain evidence="7 8">NBRC 107359</strain>
    </source>
</reference>
<dbReference type="PROSITE" id="PS51198">
    <property type="entry name" value="UVRD_HELICASE_ATP_BIND"/>
    <property type="match status" value="1"/>
</dbReference>
<evidence type="ECO:0000256" key="5">
    <source>
        <dbReference type="PROSITE-ProRule" id="PRU00560"/>
    </source>
</evidence>
<dbReference type="Pfam" id="PF00580">
    <property type="entry name" value="UvrD-helicase"/>
    <property type="match status" value="2"/>
</dbReference>
<dbReference type="SUPFAM" id="SSF52540">
    <property type="entry name" value="P-loop containing nucleoside triphosphate hydrolases"/>
    <property type="match status" value="1"/>
</dbReference>
<evidence type="ECO:0000256" key="1">
    <source>
        <dbReference type="ARBA" id="ARBA00022741"/>
    </source>
</evidence>
<dbReference type="Pfam" id="PF13538">
    <property type="entry name" value="UvrD_C_2"/>
    <property type="match status" value="1"/>
</dbReference>
<dbReference type="GO" id="GO:0016787">
    <property type="term" value="F:hydrolase activity"/>
    <property type="evidence" value="ECO:0007669"/>
    <property type="project" value="UniProtKB-UniRule"/>
</dbReference>
<keyword evidence="4 5" id="KW-0067">ATP-binding</keyword>
<dbReference type="CDD" id="cd17932">
    <property type="entry name" value="DEXQc_UvrD"/>
    <property type="match status" value="1"/>
</dbReference>
<dbReference type="InterPro" id="IPR014016">
    <property type="entry name" value="UvrD-like_ATP-bd"/>
</dbReference>
<proteinExistence type="predicted"/>
<feature type="binding site" evidence="5">
    <location>
        <begin position="31"/>
        <end position="38"/>
    </location>
    <ligand>
        <name>ATP</name>
        <dbReference type="ChEBI" id="CHEBI:30616"/>
    </ligand>
</feature>
<evidence type="ECO:0000259" key="6">
    <source>
        <dbReference type="PROSITE" id="PS51198"/>
    </source>
</evidence>
<dbReference type="PANTHER" id="PTHR11070">
    <property type="entry name" value="UVRD / RECB / PCRA DNA HELICASE FAMILY MEMBER"/>
    <property type="match status" value="1"/>
</dbReference>
<keyword evidence="2 5" id="KW-0378">Hydrolase</keyword>
<dbReference type="EMBL" id="BONI01000020">
    <property type="protein sequence ID" value="GIG06097.1"/>
    <property type="molecule type" value="Genomic_DNA"/>
</dbReference>
<evidence type="ECO:0000313" key="8">
    <source>
        <dbReference type="Proteomes" id="UP000630887"/>
    </source>
</evidence>
<dbReference type="InterPro" id="IPR000212">
    <property type="entry name" value="DNA_helicase_UvrD/REP"/>
</dbReference>
<evidence type="ECO:0000313" key="7">
    <source>
        <dbReference type="EMBL" id="GIG06097.1"/>
    </source>
</evidence>
<keyword evidence="1 5" id="KW-0547">Nucleotide-binding</keyword>
<dbReference type="GO" id="GO:0003677">
    <property type="term" value="F:DNA binding"/>
    <property type="evidence" value="ECO:0007669"/>
    <property type="project" value="InterPro"/>
</dbReference>
<evidence type="ECO:0000256" key="4">
    <source>
        <dbReference type="ARBA" id="ARBA00022840"/>
    </source>
</evidence>
<dbReference type="InterPro" id="IPR027785">
    <property type="entry name" value="UvrD-like_helicase_C"/>
</dbReference>
<comment type="caution">
    <text evidence="7">The sequence shown here is derived from an EMBL/GenBank/DDBJ whole genome shotgun (WGS) entry which is preliminary data.</text>
</comment>
<keyword evidence="3 5" id="KW-0347">Helicase</keyword>
<dbReference type="RefSeq" id="WP_203692487.1">
    <property type="nucleotide sequence ID" value="NZ_BAAALC010000030.1"/>
</dbReference>